<reference evidence="3" key="1">
    <citation type="journal article" date="2019" name="Int. J. Syst. Evol. Microbiol.">
        <title>The Global Catalogue of Microorganisms (GCM) 10K type strain sequencing project: providing services to taxonomists for standard genome sequencing and annotation.</title>
        <authorList>
            <consortium name="The Broad Institute Genomics Platform"/>
            <consortium name="The Broad Institute Genome Sequencing Center for Infectious Disease"/>
            <person name="Wu L."/>
            <person name="Ma J."/>
        </authorList>
    </citation>
    <scope>NUCLEOTIDE SEQUENCE [LARGE SCALE GENOMIC DNA]</scope>
    <source>
        <strain evidence="3">CCUG 56029</strain>
    </source>
</reference>
<dbReference type="PANTHER" id="PTHR23131">
    <property type="entry name" value="ENDORIBONUCLEASE LACTB2"/>
    <property type="match status" value="1"/>
</dbReference>
<dbReference type="CDD" id="cd16278">
    <property type="entry name" value="metallo-hydrolase-like_MBL-fold"/>
    <property type="match status" value="1"/>
</dbReference>
<feature type="domain" description="Metallo-beta-lactamase" evidence="1">
    <location>
        <begin position="18"/>
        <end position="203"/>
    </location>
</feature>
<dbReference type="InterPro" id="IPR041516">
    <property type="entry name" value="LACTB2_WH"/>
</dbReference>
<dbReference type="SUPFAM" id="SSF56281">
    <property type="entry name" value="Metallo-hydrolase/oxidoreductase"/>
    <property type="match status" value="1"/>
</dbReference>
<evidence type="ECO:0000259" key="1">
    <source>
        <dbReference type="SMART" id="SM00849"/>
    </source>
</evidence>
<dbReference type="EMBL" id="JBHUEN010000020">
    <property type="protein sequence ID" value="MFD1881546.1"/>
    <property type="molecule type" value="Genomic_DNA"/>
</dbReference>
<organism evidence="2 3">
    <name type="scientific">Paracoccus pacificus</name>
    <dbReference type="NCBI Taxonomy" id="1463598"/>
    <lineage>
        <taxon>Bacteria</taxon>
        <taxon>Pseudomonadati</taxon>
        <taxon>Pseudomonadota</taxon>
        <taxon>Alphaproteobacteria</taxon>
        <taxon>Rhodobacterales</taxon>
        <taxon>Paracoccaceae</taxon>
        <taxon>Paracoccus</taxon>
    </lineage>
</organism>
<accession>A0ABW4R5K7</accession>
<dbReference type="Gene3D" id="1.10.10.10">
    <property type="entry name" value="Winged helix-like DNA-binding domain superfamily/Winged helix DNA-binding domain"/>
    <property type="match status" value="1"/>
</dbReference>
<comment type="caution">
    <text evidence="2">The sequence shown here is derived from an EMBL/GenBank/DDBJ whole genome shotgun (WGS) entry which is preliminary data.</text>
</comment>
<dbReference type="InterPro" id="IPR050662">
    <property type="entry name" value="Sec-metab_biosynth-thioest"/>
</dbReference>
<dbReference type="RefSeq" id="WP_379141495.1">
    <property type="nucleotide sequence ID" value="NZ_JBHUEN010000020.1"/>
</dbReference>
<dbReference type="InterPro" id="IPR036388">
    <property type="entry name" value="WH-like_DNA-bd_sf"/>
</dbReference>
<name>A0ABW4R5K7_9RHOB</name>
<dbReference type="SMART" id="SM00849">
    <property type="entry name" value="Lactamase_B"/>
    <property type="match status" value="1"/>
</dbReference>
<dbReference type="InterPro" id="IPR036866">
    <property type="entry name" value="RibonucZ/Hydroxyglut_hydro"/>
</dbReference>
<sequence>MKMQRLIAPNPGPLTGTGTNTYLLGDGDALALIDPGPDDSRHRAAIIAALRPGQRISHIFVTHPHRDHSEGATALATATGAQVLAFGTPDSGRSAAMRRLAAQGPLGGSEGVDAGFRPDQSLTDGQIVTGEDWQLTALHTPGHFGAHLCFAHPGAQGPEVFSGDLVMGWATTLISPPDGDLLDFFRSLDRLAGLAAARLHPGHGEPVTEVAARLDALARHRRARTGQIMRALDDGPASAAELAARIYTDLPPALLPAATRNVLAHLLALADLGAVTARGPIAADAIFERS</sequence>
<dbReference type="Pfam" id="PF00753">
    <property type="entry name" value="Lactamase_B"/>
    <property type="match status" value="1"/>
</dbReference>
<gene>
    <name evidence="2" type="ORF">ACFSCT_07440</name>
</gene>
<keyword evidence="3" id="KW-1185">Reference proteome</keyword>
<dbReference type="Proteomes" id="UP001597213">
    <property type="component" value="Unassembled WGS sequence"/>
</dbReference>
<dbReference type="InterPro" id="IPR001279">
    <property type="entry name" value="Metallo-B-lactamas"/>
</dbReference>
<dbReference type="Pfam" id="PF17778">
    <property type="entry name" value="WHD_BLACT"/>
    <property type="match status" value="1"/>
</dbReference>
<evidence type="ECO:0000313" key="2">
    <source>
        <dbReference type="EMBL" id="MFD1881546.1"/>
    </source>
</evidence>
<protein>
    <submittedName>
        <fullName evidence="2">MBL fold metallo-hydrolase</fullName>
    </submittedName>
</protein>
<dbReference type="Gene3D" id="3.60.15.10">
    <property type="entry name" value="Ribonuclease Z/Hydroxyacylglutathione hydrolase-like"/>
    <property type="match status" value="1"/>
</dbReference>
<proteinExistence type="predicted"/>
<evidence type="ECO:0000313" key="3">
    <source>
        <dbReference type="Proteomes" id="UP001597213"/>
    </source>
</evidence>
<dbReference type="PANTHER" id="PTHR23131:SF0">
    <property type="entry name" value="ENDORIBONUCLEASE LACTB2"/>
    <property type="match status" value="1"/>
</dbReference>